<dbReference type="AlphaFoldDB" id="A0AB39M1S9"/>
<dbReference type="RefSeq" id="WP_369186972.1">
    <property type="nucleotide sequence ID" value="NZ_CP163431.1"/>
</dbReference>
<reference evidence="1" key="1">
    <citation type="submission" date="2024-07" db="EMBL/GenBank/DDBJ databases">
        <authorList>
            <person name="Yu S.T."/>
        </authorList>
    </citation>
    <scope>NUCLEOTIDE SEQUENCE</scope>
    <source>
        <strain evidence="1">R08</strain>
    </source>
</reference>
<protein>
    <submittedName>
        <fullName evidence="1">Uncharacterized protein</fullName>
    </submittedName>
</protein>
<proteinExistence type="predicted"/>
<sequence>MTMKRSRRELLGPGGLVLDVRDRPGPPPLRFETADGGRLLLRQGGRPLLLGREEEGGCSHEGLFAHRLEGFRSPLPRIRSDLMRNPVNWIHQYASWLEEAKEGPLCDARWHLRERRAFPAYVWWGDFIRDWPACHLDWCAGGWEGVVPLRPLSPTDAPRVKAYRKHAREDTLAPVLLWRVTPFDGWALLDGHDRAVAALAEGRTPPCLVLSRAPDDEEWRRTVEELTEEHGHHVRESAESPERQQAILEKAYDDVMSSLPYGEAPTLTWPVPGGAPAWDELAARAVFECPRD</sequence>
<accession>A0AB39M1S9</accession>
<organism evidence="1">
    <name type="scientific">Streptomyces sp. R08</name>
    <dbReference type="NCBI Taxonomy" id="3238624"/>
    <lineage>
        <taxon>Bacteria</taxon>
        <taxon>Bacillati</taxon>
        <taxon>Actinomycetota</taxon>
        <taxon>Actinomycetes</taxon>
        <taxon>Kitasatosporales</taxon>
        <taxon>Streptomycetaceae</taxon>
        <taxon>Streptomyces</taxon>
    </lineage>
</organism>
<gene>
    <name evidence="1" type="ORF">AB5J58_07670</name>
</gene>
<evidence type="ECO:0000313" key="1">
    <source>
        <dbReference type="EMBL" id="XDQ00059.1"/>
    </source>
</evidence>
<name>A0AB39M1S9_9ACTN</name>
<dbReference type="EMBL" id="CP163431">
    <property type="protein sequence ID" value="XDQ00059.1"/>
    <property type="molecule type" value="Genomic_DNA"/>
</dbReference>